<protein>
    <recommendedName>
        <fullName evidence="3">Secreted protein</fullName>
    </recommendedName>
</protein>
<dbReference type="RefSeq" id="WP_377200282.1">
    <property type="nucleotide sequence ID" value="NZ_JBHUHF010000001.1"/>
</dbReference>
<dbReference type="EMBL" id="JBHUHF010000001">
    <property type="protein sequence ID" value="MFD2028611.1"/>
    <property type="molecule type" value="Genomic_DNA"/>
</dbReference>
<reference evidence="2" key="1">
    <citation type="journal article" date="2019" name="Int. J. Syst. Evol. Microbiol.">
        <title>The Global Catalogue of Microorganisms (GCM) 10K type strain sequencing project: providing services to taxonomists for standard genome sequencing and annotation.</title>
        <authorList>
            <consortium name="The Broad Institute Genomics Platform"/>
            <consortium name="The Broad Institute Genome Sequencing Center for Infectious Disease"/>
            <person name="Wu L."/>
            <person name="Ma J."/>
        </authorList>
    </citation>
    <scope>NUCLEOTIDE SEQUENCE [LARGE SCALE GENOMIC DNA]</scope>
    <source>
        <strain evidence="2">CCM 7043</strain>
    </source>
</reference>
<proteinExistence type="predicted"/>
<comment type="caution">
    <text evidence="1">The sequence shown here is derived from an EMBL/GenBank/DDBJ whole genome shotgun (WGS) entry which is preliminary data.</text>
</comment>
<sequence>MTRLVRVFGMALVILVLMLRSVALGLRGDGLRDSGLRDSGVRDMVGSVRCCANADTLRTPLGARA</sequence>
<evidence type="ECO:0008006" key="3">
    <source>
        <dbReference type="Google" id="ProtNLM"/>
    </source>
</evidence>
<keyword evidence="2" id="KW-1185">Reference proteome</keyword>
<name>A0ABW4VDA0_9MICO</name>
<gene>
    <name evidence="1" type="ORF">ACFSL2_24200</name>
</gene>
<organism evidence="1 2">
    <name type="scientific">Promicromonospora aerolata</name>
    <dbReference type="NCBI Taxonomy" id="195749"/>
    <lineage>
        <taxon>Bacteria</taxon>
        <taxon>Bacillati</taxon>
        <taxon>Actinomycetota</taxon>
        <taxon>Actinomycetes</taxon>
        <taxon>Micrococcales</taxon>
        <taxon>Promicromonosporaceae</taxon>
        <taxon>Promicromonospora</taxon>
    </lineage>
</organism>
<evidence type="ECO:0000313" key="1">
    <source>
        <dbReference type="EMBL" id="MFD2028611.1"/>
    </source>
</evidence>
<evidence type="ECO:0000313" key="2">
    <source>
        <dbReference type="Proteomes" id="UP001597338"/>
    </source>
</evidence>
<dbReference type="Proteomes" id="UP001597338">
    <property type="component" value="Unassembled WGS sequence"/>
</dbReference>
<accession>A0ABW4VDA0</accession>